<dbReference type="AlphaFoldDB" id="A0A6J8DAF9"/>
<feature type="region of interest" description="Disordered" evidence="2">
    <location>
        <begin position="1"/>
        <end position="27"/>
    </location>
</feature>
<dbReference type="GO" id="GO:0071944">
    <property type="term" value="C:cell periphery"/>
    <property type="evidence" value="ECO:0007669"/>
    <property type="project" value="TreeGrafter"/>
</dbReference>
<reference evidence="4 5" key="1">
    <citation type="submission" date="2020-06" db="EMBL/GenBank/DDBJ databases">
        <authorList>
            <person name="Li R."/>
            <person name="Bekaert M."/>
        </authorList>
    </citation>
    <scope>NUCLEOTIDE SEQUENCE [LARGE SCALE GENOMIC DNA]</scope>
    <source>
        <strain evidence="5">wild</strain>
    </source>
</reference>
<evidence type="ECO:0000256" key="1">
    <source>
        <dbReference type="ARBA" id="ARBA00023157"/>
    </source>
</evidence>
<feature type="transmembrane region" description="Helical" evidence="3">
    <location>
        <begin position="35"/>
        <end position="54"/>
    </location>
</feature>
<protein>
    <submittedName>
        <fullName evidence="4">Uncharacterized protein</fullName>
    </submittedName>
</protein>
<keyword evidence="3" id="KW-0812">Transmembrane</keyword>
<dbReference type="EMBL" id="CACVKT020007049">
    <property type="protein sequence ID" value="CAC5404976.1"/>
    <property type="molecule type" value="Genomic_DNA"/>
</dbReference>
<feature type="transmembrane region" description="Helical" evidence="3">
    <location>
        <begin position="568"/>
        <end position="596"/>
    </location>
</feature>
<keyword evidence="3" id="KW-1133">Transmembrane helix</keyword>
<evidence type="ECO:0000313" key="5">
    <source>
        <dbReference type="Proteomes" id="UP000507470"/>
    </source>
</evidence>
<dbReference type="InterPro" id="IPR038877">
    <property type="entry name" value="THSD1"/>
</dbReference>
<dbReference type="Gene3D" id="2.60.120.740">
    <property type="match status" value="1"/>
</dbReference>
<dbReference type="Gene3D" id="2.20.100.10">
    <property type="entry name" value="Thrombospondin type-1 (TSP1) repeat"/>
    <property type="match status" value="2"/>
</dbReference>
<keyword evidence="3" id="KW-0472">Membrane</keyword>
<name>A0A6J8DAF9_MYTCO</name>
<proteinExistence type="predicted"/>
<dbReference type="InterPro" id="IPR043159">
    <property type="entry name" value="Lectin_gal-bd_sf"/>
</dbReference>
<evidence type="ECO:0000313" key="4">
    <source>
        <dbReference type="EMBL" id="CAC5404976.1"/>
    </source>
</evidence>
<dbReference type="Pfam" id="PF00090">
    <property type="entry name" value="TSP_1"/>
    <property type="match status" value="2"/>
</dbReference>
<dbReference type="Proteomes" id="UP000507470">
    <property type="component" value="Unassembled WGS sequence"/>
</dbReference>
<gene>
    <name evidence="4" type="ORF">MCOR_38705</name>
</gene>
<keyword evidence="5" id="KW-1185">Reference proteome</keyword>
<dbReference type="SUPFAM" id="SSF82895">
    <property type="entry name" value="TSP-1 type 1 repeat"/>
    <property type="match status" value="2"/>
</dbReference>
<accession>A0A6J8DAF9</accession>
<organism evidence="4 5">
    <name type="scientific">Mytilus coruscus</name>
    <name type="common">Sea mussel</name>
    <dbReference type="NCBI Taxonomy" id="42192"/>
    <lineage>
        <taxon>Eukaryota</taxon>
        <taxon>Metazoa</taxon>
        <taxon>Spiralia</taxon>
        <taxon>Lophotrochozoa</taxon>
        <taxon>Mollusca</taxon>
        <taxon>Bivalvia</taxon>
        <taxon>Autobranchia</taxon>
        <taxon>Pteriomorphia</taxon>
        <taxon>Mytilida</taxon>
        <taxon>Mytiloidea</taxon>
        <taxon>Mytilidae</taxon>
        <taxon>Mytilinae</taxon>
        <taxon>Mytilus</taxon>
    </lineage>
</organism>
<dbReference type="PROSITE" id="PS50092">
    <property type="entry name" value="TSP1"/>
    <property type="match status" value="2"/>
</dbReference>
<sequence length="660" mass="75195">MASEKSDLPQITKDSDTETDYESNPLVERNSGSKVDYKFVLFSIGIVGLGLFFYNQSKKPEKMIKEIVVGKEKPKKPEKTEKEIDPFEFNEEQRNGGWSDWEKTSTACLDNCGRALQNRTRTCTKPSPNEYGTPCYGISYEERICNDFYCHKTGHICKNQTLGLTCANGYLQINIARWQTSDNCDGYVFSKFFDVIQPMKQLCENRKTCTFTANDDIFQVSCSKHMETWSQFAYTYSCITAKWNEWTKWSECSKSCGTGKQVRTRNCSDQFNTTDGHFVDCDGPSTETRLCNTVNCQSEDIGKHIQYNLTQYERTAVVHEDIIGWYDDGNNIIGHYDCFPANANCPVFALLNNQNPINNGDEIDTDGLSTISNKIFALNFSTTGNMPIEFQLADELIDIPNHSAVDTYVIRSVHVKTSLPHIKGKQNATLNYTFTVQDSCFNFAKVSITIIVYNAPPVVTDLPKELIIDPQKLQEISRFHLFNVKDPTDDNVSCILSKISPSTDELVLEIDGNEAYLLVSNYTKSNSTLGYKLFVVCQDETNEIVVELTVYFRSKKDSYTNTETFPSITLIIIFVCGSLGGLLFIILVIVISYCIWKFLRKLNMETKESQKRIRHRQYMSTIDVDFGVITYDDLEQNRDLHAPHDYVELSDQDAPIYENA</sequence>
<evidence type="ECO:0000256" key="2">
    <source>
        <dbReference type="SAM" id="MobiDB-lite"/>
    </source>
</evidence>
<dbReference type="InterPro" id="IPR000884">
    <property type="entry name" value="TSP1_rpt"/>
</dbReference>
<dbReference type="SMART" id="SM00209">
    <property type="entry name" value="TSP1"/>
    <property type="match status" value="2"/>
</dbReference>
<dbReference type="InterPro" id="IPR036383">
    <property type="entry name" value="TSP1_rpt_sf"/>
</dbReference>
<dbReference type="PANTHER" id="PTHR16311">
    <property type="entry name" value="THROMBOSPONDIN TYPE I DOMAIN-CONTAINING 1"/>
    <property type="match status" value="1"/>
</dbReference>
<keyword evidence="1" id="KW-1015">Disulfide bond</keyword>
<evidence type="ECO:0000256" key="3">
    <source>
        <dbReference type="SAM" id="Phobius"/>
    </source>
</evidence>
<dbReference type="FunFam" id="2.20.100.10:FF:000001">
    <property type="entry name" value="semaphorin-5A isoform X1"/>
    <property type="match status" value="1"/>
</dbReference>
<dbReference type="CDD" id="cd22823">
    <property type="entry name" value="Gal_Rha_Lectin"/>
    <property type="match status" value="1"/>
</dbReference>
<dbReference type="OrthoDB" id="6070884at2759"/>
<dbReference type="PANTHER" id="PTHR16311:SF3">
    <property type="entry name" value="THROMBOSPONDIN TYPE-1 DOMAIN-CONTAINING PROTEIN 1"/>
    <property type="match status" value="1"/>
</dbReference>